<accession>A0A485MIG0</accession>
<evidence type="ECO:0000313" key="1">
    <source>
        <dbReference type="EMBL" id="VFV20660.1"/>
    </source>
</evidence>
<gene>
    <name evidence="1" type="ORF">LYPA_23C011081</name>
</gene>
<evidence type="ECO:0000313" key="2">
    <source>
        <dbReference type="Proteomes" id="UP000386466"/>
    </source>
</evidence>
<keyword evidence="2" id="KW-1185">Reference proteome</keyword>
<dbReference type="AlphaFoldDB" id="A0A485MIG0"/>
<dbReference type="Proteomes" id="UP000386466">
    <property type="component" value="Unassembled WGS sequence"/>
</dbReference>
<proteinExistence type="predicted"/>
<reference evidence="1 2" key="1">
    <citation type="submission" date="2019-01" db="EMBL/GenBank/DDBJ databases">
        <authorList>
            <person name="Alioto T."/>
            <person name="Alioto T."/>
        </authorList>
    </citation>
    <scope>NUCLEOTIDE SEQUENCE [LARGE SCALE GENOMIC DNA]</scope>
</reference>
<dbReference type="EMBL" id="CAAGRJ010002840">
    <property type="protein sequence ID" value="VFV20660.1"/>
    <property type="molecule type" value="Genomic_DNA"/>
</dbReference>
<organism evidence="1 2">
    <name type="scientific">Lynx pardinus</name>
    <name type="common">Iberian lynx</name>
    <name type="synonym">Felis pardina</name>
    <dbReference type="NCBI Taxonomy" id="191816"/>
    <lineage>
        <taxon>Eukaryota</taxon>
        <taxon>Metazoa</taxon>
        <taxon>Chordata</taxon>
        <taxon>Craniata</taxon>
        <taxon>Vertebrata</taxon>
        <taxon>Euteleostomi</taxon>
        <taxon>Mammalia</taxon>
        <taxon>Eutheria</taxon>
        <taxon>Laurasiatheria</taxon>
        <taxon>Carnivora</taxon>
        <taxon>Feliformia</taxon>
        <taxon>Felidae</taxon>
        <taxon>Felinae</taxon>
        <taxon>Lynx</taxon>
    </lineage>
</organism>
<protein>
    <submittedName>
        <fullName evidence="1">Rna binding motif</fullName>
    </submittedName>
</protein>
<sequence length="206" mass="22642">MQSSLAQEKKDAEFTDVNKGVDVYHHTNMARSCTWTCSFECQCSRSFPAQCGCVCSLCEEALWNQSPGEQHTETWSRWSPHLTWSPEGREDSTISSVVDCCSKNVFPLSFELPSHGNPSTPIRDPAPTVPGFPPPVPPGTLMSPVPMNIMAATAPKVLVPTVSMVGKHLGIRKDYPGLKTKENDENCDPTTTVFLVTLLSKPWTCL</sequence>
<name>A0A485MIG0_LYNPA</name>